<feature type="compositionally biased region" description="Low complexity" evidence="1">
    <location>
        <begin position="91"/>
        <end position="111"/>
    </location>
</feature>
<dbReference type="AlphaFoldDB" id="A0A8H3I2C3"/>
<accession>A0A8H3I2C3</accession>
<feature type="compositionally biased region" description="Basic and acidic residues" evidence="1">
    <location>
        <begin position="526"/>
        <end position="543"/>
    </location>
</feature>
<feature type="compositionally biased region" description="Polar residues" evidence="1">
    <location>
        <begin position="681"/>
        <end position="693"/>
    </location>
</feature>
<evidence type="ECO:0000256" key="1">
    <source>
        <dbReference type="SAM" id="MobiDB-lite"/>
    </source>
</evidence>
<feature type="compositionally biased region" description="Acidic residues" evidence="1">
    <location>
        <begin position="513"/>
        <end position="525"/>
    </location>
</feature>
<feature type="compositionally biased region" description="Basic and acidic residues" evidence="1">
    <location>
        <begin position="382"/>
        <end position="413"/>
    </location>
</feature>
<feature type="compositionally biased region" description="Basic and acidic residues" evidence="1">
    <location>
        <begin position="468"/>
        <end position="512"/>
    </location>
</feature>
<feature type="compositionally biased region" description="Pro residues" evidence="1">
    <location>
        <begin position="140"/>
        <end position="157"/>
    </location>
</feature>
<sequence length="1006" mass="110362">MNKRPNPFMPNPYPPQPPLPAGPPPGPPQQTQQYDYSAYWAAAAAAQQGQAATQATPQWAPPTVGAQPPQPPRTQEQNALYANYGYGGAAGQQQAMLAAQQQQQQRPAAPYWTPPAPGYAPVAAAAPYAYTPQAPAAYQPQPPPQAIPYTPQAPPMPMYQHQHQHQHQPPHPPQAAPPPPPPQPQRRFQPPQQPQQQQQPHHLPAPPAKRPRFDSGPANPNNNNPNWRNNSNNNNSNGIPTAPAQHGNFPLQQPGFERFSHGNGNRGGRGGMVVANNRGRGFSRGNFRHGHGHGNNPPRGPSGYRNPGPSGAPYGPRHGLPANPTKREREAKRERERDREGSYAESEGAGVERHGGKRTLTDFRIVGVECGAIGWEWGVLGRAKEEKEKDKEEKPEEEKDKSKADDTKVKDEPTSPTKLPAKVPQPAPSRLRIYFHSASDPEADALPRKRKKDADEEDEEGGVRKKVQGGEDTRAQSRETEKAPEKEEEKDDHEEAAPEIHKEEIPEDKHEDSGDEQDADGEDDVDHIPKPELDEHFPEHDGSPDEQDTVSHKPPPTPTPGASTPVEAHLESTPVPPIEGQAPAENGTGEAHEEATPTPNKEPTPTIQEPTEPHDSTAPSTAPSVSHDNIVSSESGDASLVEDSLTEIHGLDHESEAHEADVSTSTIDEPIAFPSLDSPAITKTQSQPDRSANRISISYANSTRRLVIDADVVKKVRIVRAKARVEITLMVDVVRGGAAEESKEVKQNGKEEEEPASVKEDKDEKLVLGEHDRFRGVLVEVYNESTQRYELITPHAATQENDLTIPDLSKISQTPSEITIVVHLDREKPLTETKWVKTGDLEEWLSNEFGPLRPDPSGRANWSGKIHVADPDPAPTITTLMDAWCGHTMVGQPKERRRFVRQHMSNIDHVLEILLRLVRGERATAGSGGGNERGGQQQTHVSLAVLAIFRVATDYGARAGIERAVVEERVSEIVRSLPTHLVYKSLDGMFREWSFTQKKEKGAAKS</sequence>
<feature type="compositionally biased region" description="Pro residues" evidence="1">
    <location>
        <begin position="169"/>
        <end position="184"/>
    </location>
</feature>
<feature type="region of interest" description="Disordered" evidence="1">
    <location>
        <begin position="1"/>
        <end position="79"/>
    </location>
</feature>
<comment type="caution">
    <text evidence="2">The sequence shown here is derived from an EMBL/GenBank/DDBJ whole genome shotgun (WGS) entry which is preliminary data.</text>
</comment>
<name>A0A8H3I2C3_9AGAM</name>
<feature type="compositionally biased region" description="Pro residues" evidence="1">
    <location>
        <begin position="7"/>
        <end position="28"/>
    </location>
</feature>
<feature type="region of interest" description="Disordered" evidence="1">
    <location>
        <begin position="134"/>
        <end position="363"/>
    </location>
</feature>
<feature type="compositionally biased region" description="Low complexity" evidence="1">
    <location>
        <begin position="294"/>
        <end position="303"/>
    </location>
</feature>
<gene>
    <name evidence="2" type="ORF">RDB_LOCUS110775</name>
</gene>
<evidence type="ECO:0000313" key="2">
    <source>
        <dbReference type="EMBL" id="CAE7175379.1"/>
    </source>
</evidence>
<proteinExistence type="predicted"/>
<feature type="compositionally biased region" description="Low complexity" evidence="1">
    <location>
        <begin position="185"/>
        <end position="202"/>
    </location>
</feature>
<feature type="compositionally biased region" description="Basic and acidic residues" evidence="1">
    <location>
        <begin position="325"/>
        <end position="342"/>
    </location>
</feature>
<feature type="compositionally biased region" description="Low complexity" evidence="1">
    <location>
        <begin position="29"/>
        <end position="67"/>
    </location>
</feature>
<evidence type="ECO:0000313" key="3">
    <source>
        <dbReference type="Proteomes" id="UP000663827"/>
    </source>
</evidence>
<feature type="compositionally biased region" description="Low complexity" evidence="1">
    <location>
        <begin position="219"/>
        <end position="237"/>
    </location>
</feature>
<dbReference type="EMBL" id="CAJNJQ010002430">
    <property type="protein sequence ID" value="CAE7175379.1"/>
    <property type="molecule type" value="Genomic_DNA"/>
</dbReference>
<feature type="region of interest" description="Disordered" evidence="1">
    <location>
        <begin position="91"/>
        <end position="118"/>
    </location>
</feature>
<feature type="compositionally biased region" description="Polar residues" evidence="1">
    <location>
        <begin position="617"/>
        <end position="636"/>
    </location>
</feature>
<feature type="region of interest" description="Disordered" evidence="1">
    <location>
        <begin position="377"/>
        <end position="640"/>
    </location>
</feature>
<dbReference type="Proteomes" id="UP000663827">
    <property type="component" value="Unassembled WGS sequence"/>
</dbReference>
<feature type="compositionally biased region" description="Low complexity" evidence="1">
    <location>
        <begin position="272"/>
        <end position="285"/>
    </location>
</feature>
<organism evidence="2 3">
    <name type="scientific">Rhizoctonia solani</name>
    <dbReference type="NCBI Taxonomy" id="456999"/>
    <lineage>
        <taxon>Eukaryota</taxon>
        <taxon>Fungi</taxon>
        <taxon>Dikarya</taxon>
        <taxon>Basidiomycota</taxon>
        <taxon>Agaricomycotina</taxon>
        <taxon>Agaricomycetes</taxon>
        <taxon>Cantharellales</taxon>
        <taxon>Ceratobasidiaceae</taxon>
        <taxon>Rhizoctonia</taxon>
    </lineage>
</organism>
<feature type="region of interest" description="Disordered" evidence="1">
    <location>
        <begin position="739"/>
        <end position="761"/>
    </location>
</feature>
<feature type="region of interest" description="Disordered" evidence="1">
    <location>
        <begin position="670"/>
        <end position="693"/>
    </location>
</feature>
<reference evidence="2" key="1">
    <citation type="submission" date="2021-01" db="EMBL/GenBank/DDBJ databases">
        <authorList>
            <person name="Kaushik A."/>
        </authorList>
    </citation>
    <scope>NUCLEOTIDE SEQUENCE</scope>
    <source>
        <strain evidence="2">AG5</strain>
    </source>
</reference>
<protein>
    <submittedName>
        <fullName evidence="2">Uncharacterized protein</fullName>
    </submittedName>
</protein>